<dbReference type="EMBL" id="JASBNA010000003">
    <property type="protein sequence ID" value="KAK7693008.1"/>
    <property type="molecule type" value="Genomic_DNA"/>
</dbReference>
<protein>
    <submittedName>
        <fullName evidence="1">Uncharacterized protein</fullName>
    </submittedName>
</protein>
<proteinExistence type="predicted"/>
<gene>
    <name evidence="1" type="ORF">QCA50_002573</name>
</gene>
<sequence length="134" mass="14703">MSSTLDHPGRYVASPSVIMVLARISSSSFDSLPALGSYILQPLCSRCYRPLPASAPLKPSLCETAKLLFMLHILFINFFFTFDSSHFSHTSILLSSLVSSGRNNLKTPGCLLFLLIACCLSFRVEPLLMRLTSG</sequence>
<evidence type="ECO:0000313" key="2">
    <source>
        <dbReference type="Proteomes" id="UP001385951"/>
    </source>
</evidence>
<dbReference type="Proteomes" id="UP001385951">
    <property type="component" value="Unassembled WGS sequence"/>
</dbReference>
<name>A0AAW0GI59_9APHY</name>
<comment type="caution">
    <text evidence="1">The sequence shown here is derived from an EMBL/GenBank/DDBJ whole genome shotgun (WGS) entry which is preliminary data.</text>
</comment>
<reference evidence="1 2" key="1">
    <citation type="submission" date="2022-09" db="EMBL/GenBank/DDBJ databases">
        <authorList>
            <person name="Palmer J.M."/>
        </authorList>
    </citation>
    <scope>NUCLEOTIDE SEQUENCE [LARGE SCALE GENOMIC DNA]</scope>
    <source>
        <strain evidence="1 2">DSM 7382</strain>
    </source>
</reference>
<keyword evidence="2" id="KW-1185">Reference proteome</keyword>
<evidence type="ECO:0000313" key="1">
    <source>
        <dbReference type="EMBL" id="KAK7693008.1"/>
    </source>
</evidence>
<organism evidence="1 2">
    <name type="scientific">Cerrena zonata</name>
    <dbReference type="NCBI Taxonomy" id="2478898"/>
    <lineage>
        <taxon>Eukaryota</taxon>
        <taxon>Fungi</taxon>
        <taxon>Dikarya</taxon>
        <taxon>Basidiomycota</taxon>
        <taxon>Agaricomycotina</taxon>
        <taxon>Agaricomycetes</taxon>
        <taxon>Polyporales</taxon>
        <taxon>Cerrenaceae</taxon>
        <taxon>Cerrena</taxon>
    </lineage>
</organism>
<accession>A0AAW0GI59</accession>
<dbReference type="AlphaFoldDB" id="A0AAW0GI59"/>